<dbReference type="GO" id="GO:0016020">
    <property type="term" value="C:membrane"/>
    <property type="evidence" value="ECO:0007669"/>
    <property type="project" value="UniProtKB-SubCell"/>
</dbReference>
<comment type="caution">
    <text evidence="2">The sequence shown here is derived from an EMBL/GenBank/DDBJ whole genome shotgun (WGS) entry which is preliminary data.</text>
</comment>
<feature type="non-terminal residue" evidence="2">
    <location>
        <position position="1"/>
    </location>
</feature>
<evidence type="ECO:0000256" key="1">
    <source>
        <dbReference type="PROSITE-ProRule" id="PRU00122"/>
    </source>
</evidence>
<proteinExistence type="predicted"/>
<evidence type="ECO:0000313" key="3">
    <source>
        <dbReference type="Proteomes" id="UP001152795"/>
    </source>
</evidence>
<protein>
    <submittedName>
        <fullName evidence="2">Uncharacterized protein</fullName>
    </submittedName>
</protein>
<dbReference type="Proteomes" id="UP001152795">
    <property type="component" value="Unassembled WGS sequence"/>
</dbReference>
<dbReference type="PANTHER" id="PTHR15036">
    <property type="entry name" value="PIKACHURIN-LIKE PROTEIN"/>
    <property type="match status" value="1"/>
</dbReference>
<dbReference type="InterPro" id="IPR050372">
    <property type="entry name" value="Neurexin-related_CASP"/>
</dbReference>
<dbReference type="EMBL" id="CACRXK020028460">
    <property type="protein sequence ID" value="CAB4041531.1"/>
    <property type="molecule type" value="Genomic_DNA"/>
</dbReference>
<dbReference type="InterPro" id="IPR001791">
    <property type="entry name" value="Laminin_G"/>
</dbReference>
<dbReference type="SMART" id="SM00282">
    <property type="entry name" value="LamG"/>
    <property type="match status" value="1"/>
</dbReference>
<accession>A0A7D9K515</accession>
<keyword evidence="3" id="KW-1185">Reference proteome</keyword>
<dbReference type="Pfam" id="PF02210">
    <property type="entry name" value="Laminin_G_2"/>
    <property type="match status" value="1"/>
</dbReference>
<reference evidence="2" key="1">
    <citation type="submission" date="2020-04" db="EMBL/GenBank/DDBJ databases">
        <authorList>
            <person name="Alioto T."/>
            <person name="Alioto T."/>
            <person name="Gomez Garrido J."/>
        </authorList>
    </citation>
    <scope>NUCLEOTIDE SEQUENCE</scope>
    <source>
        <strain evidence="2">A484AB</strain>
    </source>
</reference>
<dbReference type="Gene3D" id="2.60.120.200">
    <property type="match status" value="2"/>
</dbReference>
<organism evidence="2 3">
    <name type="scientific">Paramuricea clavata</name>
    <name type="common">Red gorgonian</name>
    <name type="synonym">Violescent sea-whip</name>
    <dbReference type="NCBI Taxonomy" id="317549"/>
    <lineage>
        <taxon>Eukaryota</taxon>
        <taxon>Metazoa</taxon>
        <taxon>Cnidaria</taxon>
        <taxon>Anthozoa</taxon>
        <taxon>Octocorallia</taxon>
        <taxon>Malacalcyonacea</taxon>
        <taxon>Plexauridae</taxon>
        <taxon>Paramuricea</taxon>
    </lineage>
</organism>
<dbReference type="AlphaFoldDB" id="A0A7D9K515"/>
<name>A0A7D9K515_PARCT</name>
<evidence type="ECO:0000313" key="2">
    <source>
        <dbReference type="EMBL" id="CAB4041531.1"/>
    </source>
</evidence>
<dbReference type="InterPro" id="IPR013320">
    <property type="entry name" value="ConA-like_dom_sf"/>
</dbReference>
<comment type="caution">
    <text evidence="1">Lacks conserved residue(s) required for the propagation of feature annotation.</text>
</comment>
<dbReference type="PANTHER" id="PTHR15036:SF85">
    <property type="entry name" value="SP2353, ISOFORM A"/>
    <property type="match status" value="1"/>
</dbReference>
<sequence>MTFNVNSSVFFGGLPSNEKANFSERYFDGDLDNLVLNEDRVSLWEPLAVEGVRRYIAKRVSQDTFGFCDTFHGTGFVKQLAGEFYTRTNSSLSFQFRTFFKNALMVFVEGSNKEFIYSVSLNNGRVIFHYNNTRLASDRSDYGNGQWYDVHITRTLKNASLHVTPLGTGSNDYVNQSTRLPVYLPVAQYVYFGGTNETRDRFAGGMKLVSLHSIVQNKLVRRKLNDKNFTVVSSGVAFDECLGQVEQGVSYSNGHSAVKTENITSMTSLAIRFKTSEP</sequence>
<gene>
    <name evidence="2" type="ORF">PACLA_8A031174</name>
</gene>
<dbReference type="PROSITE" id="PS50025">
    <property type="entry name" value="LAM_G_DOMAIN"/>
    <property type="match status" value="1"/>
</dbReference>
<dbReference type="CDD" id="cd00110">
    <property type="entry name" value="LamG"/>
    <property type="match status" value="1"/>
</dbReference>
<dbReference type="SUPFAM" id="SSF49899">
    <property type="entry name" value="Concanavalin A-like lectins/glucanases"/>
    <property type="match status" value="2"/>
</dbReference>